<protein>
    <submittedName>
        <fullName evidence="1">Uncharacterized protein</fullName>
    </submittedName>
</protein>
<dbReference type="EMBL" id="CP065713">
    <property type="protein sequence ID" value="QPT09844.1"/>
    <property type="molecule type" value="Genomic_DNA"/>
</dbReference>
<evidence type="ECO:0000313" key="1">
    <source>
        <dbReference type="EMBL" id="QPT09844.1"/>
    </source>
</evidence>
<dbReference type="RefSeq" id="WP_197939236.1">
    <property type="nucleotide sequence ID" value="NZ_CP065713.1"/>
</dbReference>
<gene>
    <name evidence="1" type="ORF">I6G38_06275</name>
</gene>
<reference evidence="1 2" key="1">
    <citation type="submission" date="2020-12" db="EMBL/GenBank/DDBJ databases">
        <title>FDA dAtabase for Regulatory Grade micrObial Sequences (FDA-ARGOS): Supporting development and validation of Infectious Disease Dx tests.</title>
        <authorList>
            <person name="Sproer C."/>
            <person name="Gronow S."/>
            <person name="Severitt S."/>
            <person name="Schroder I."/>
            <person name="Tallon L."/>
            <person name="Sadzewicz L."/>
            <person name="Zhao X."/>
            <person name="Boylan J."/>
            <person name="Ott S."/>
            <person name="Bowen H."/>
            <person name="Vavikolanu K."/>
            <person name="Mehta A."/>
            <person name="Aluvathingal J."/>
            <person name="Nadendla S."/>
            <person name="Lowell S."/>
            <person name="Myers T."/>
            <person name="Yan Y."/>
            <person name="Sichtig H."/>
        </authorList>
    </citation>
    <scope>NUCLEOTIDE SEQUENCE [LARGE SCALE GENOMIC DNA]</scope>
    <source>
        <strain evidence="1 2">FDAARGOS_881</strain>
    </source>
</reference>
<dbReference type="AlphaFoldDB" id="A0A7T3ABW9"/>
<organism evidence="1 2">
    <name type="scientific">Sphingomonas paucimobilis</name>
    <name type="common">Pseudomonas paucimobilis</name>
    <dbReference type="NCBI Taxonomy" id="13689"/>
    <lineage>
        <taxon>Bacteria</taxon>
        <taxon>Pseudomonadati</taxon>
        <taxon>Pseudomonadota</taxon>
        <taxon>Alphaproteobacteria</taxon>
        <taxon>Sphingomonadales</taxon>
        <taxon>Sphingomonadaceae</taxon>
        <taxon>Sphingomonas</taxon>
    </lineage>
</organism>
<name>A0A7T3ABW9_SPHPI</name>
<evidence type="ECO:0000313" key="2">
    <source>
        <dbReference type="Proteomes" id="UP000594836"/>
    </source>
</evidence>
<accession>A0A7T3ABW9</accession>
<dbReference type="Proteomes" id="UP000594836">
    <property type="component" value="Chromosome"/>
</dbReference>
<sequence length="90" mass="9218">MAGNANVFSGPVIIASVAVSSEKQPNMGIAVNVQPVSVLGDRITVTTVCPKGAFLCALDARQAQMLIDDIAKGIAVLHRLESGAPSGMVQ</sequence>
<proteinExistence type="predicted"/>